<evidence type="ECO:0000259" key="2">
    <source>
        <dbReference type="Pfam" id="PF01558"/>
    </source>
</evidence>
<dbReference type="Pfam" id="PF01558">
    <property type="entry name" value="POR"/>
    <property type="match status" value="1"/>
</dbReference>
<organism evidence="4 5">
    <name type="scientific">Candidatus Roizmanbacteria bacterium RIFCSPLOWO2_01_FULL_35_13</name>
    <dbReference type="NCBI Taxonomy" id="1802055"/>
    <lineage>
        <taxon>Bacteria</taxon>
        <taxon>Candidatus Roizmaniibacteriota</taxon>
    </lineage>
</organism>
<dbReference type="PANTHER" id="PTHR32154">
    <property type="entry name" value="PYRUVATE-FLAVODOXIN OXIDOREDUCTASE-RELATED"/>
    <property type="match status" value="1"/>
</dbReference>
<dbReference type="AlphaFoldDB" id="A0A1F7I7X6"/>
<dbReference type="SUPFAM" id="SSF53323">
    <property type="entry name" value="Pyruvate-ferredoxin oxidoreductase, PFOR, domain III"/>
    <property type="match status" value="1"/>
</dbReference>
<evidence type="ECO:0000313" key="5">
    <source>
        <dbReference type="Proteomes" id="UP000179270"/>
    </source>
</evidence>
<feature type="domain" description="Pyruvate/ketoisovalerate oxidoreductase catalytic" evidence="2">
    <location>
        <begin position="12"/>
        <end position="171"/>
    </location>
</feature>
<dbReference type="NCBIfam" id="TIGR03710">
    <property type="entry name" value="OAFO_sf"/>
    <property type="match status" value="1"/>
</dbReference>
<dbReference type="STRING" id="1802055.A3A74_06060"/>
<comment type="caution">
    <text evidence="4">The sequence shown here is derived from an EMBL/GenBank/DDBJ whole genome shotgun (WGS) entry which is preliminary data.</text>
</comment>
<dbReference type="InterPro" id="IPR029061">
    <property type="entry name" value="THDP-binding"/>
</dbReference>
<dbReference type="SUPFAM" id="SSF52922">
    <property type="entry name" value="TK C-terminal domain-like"/>
    <property type="match status" value="1"/>
</dbReference>
<feature type="domain" description="Pyruvate flavodoxin/ferredoxin oxidoreductase pyrimidine binding" evidence="3">
    <location>
        <begin position="207"/>
        <end position="448"/>
    </location>
</feature>
<evidence type="ECO:0000259" key="3">
    <source>
        <dbReference type="Pfam" id="PF01855"/>
    </source>
</evidence>
<name>A0A1F7I7X6_9BACT</name>
<dbReference type="SUPFAM" id="SSF52518">
    <property type="entry name" value="Thiamin diphosphate-binding fold (THDP-binding)"/>
    <property type="match status" value="1"/>
</dbReference>
<gene>
    <name evidence="4" type="ORF">A3A74_06060</name>
</gene>
<dbReference type="Proteomes" id="UP000179270">
    <property type="component" value="Unassembled WGS sequence"/>
</dbReference>
<dbReference type="InterPro" id="IPR022367">
    <property type="entry name" value="2-oxoacid/accept_OxRdtase_asu"/>
</dbReference>
<dbReference type="Gene3D" id="3.40.50.920">
    <property type="match status" value="1"/>
</dbReference>
<dbReference type="InterPro" id="IPR002869">
    <property type="entry name" value="Pyrv_flavodox_OxRed_cen"/>
</dbReference>
<evidence type="ECO:0008006" key="6">
    <source>
        <dbReference type="Google" id="ProtNLM"/>
    </source>
</evidence>
<protein>
    <recommendedName>
        <fullName evidence="6">2-oxoacid:ferredoxin oxidoreductase subunit alpha</fullName>
    </recommendedName>
</protein>
<dbReference type="Gene3D" id="3.40.920.10">
    <property type="entry name" value="Pyruvate-ferredoxin oxidoreductase, PFOR, domain III"/>
    <property type="match status" value="1"/>
</dbReference>
<dbReference type="Pfam" id="PF01855">
    <property type="entry name" value="POR_N"/>
    <property type="match status" value="1"/>
</dbReference>
<dbReference type="InterPro" id="IPR019752">
    <property type="entry name" value="Pyrv/ketoisovalerate_OxRed_cat"/>
</dbReference>
<dbReference type="Gene3D" id="3.40.50.970">
    <property type="match status" value="1"/>
</dbReference>
<dbReference type="EMBL" id="MGAF01000049">
    <property type="protein sequence ID" value="OGK39453.1"/>
    <property type="molecule type" value="Genomic_DNA"/>
</dbReference>
<reference evidence="4 5" key="1">
    <citation type="journal article" date="2016" name="Nat. Commun.">
        <title>Thousands of microbial genomes shed light on interconnected biogeochemical processes in an aquifer system.</title>
        <authorList>
            <person name="Anantharaman K."/>
            <person name="Brown C.T."/>
            <person name="Hug L.A."/>
            <person name="Sharon I."/>
            <person name="Castelle C.J."/>
            <person name="Probst A.J."/>
            <person name="Thomas B.C."/>
            <person name="Singh A."/>
            <person name="Wilkins M.J."/>
            <person name="Karaoz U."/>
            <person name="Brodie E.L."/>
            <person name="Williams K.H."/>
            <person name="Hubbard S.S."/>
            <person name="Banfield J.F."/>
        </authorList>
    </citation>
    <scope>NUCLEOTIDE SEQUENCE [LARGE SCALE GENOMIC DNA]</scope>
</reference>
<dbReference type="GO" id="GO:0016903">
    <property type="term" value="F:oxidoreductase activity, acting on the aldehyde or oxo group of donors"/>
    <property type="evidence" value="ECO:0007669"/>
    <property type="project" value="InterPro"/>
</dbReference>
<dbReference type="InterPro" id="IPR009014">
    <property type="entry name" value="Transketo_C/PFOR_II"/>
</dbReference>
<dbReference type="PANTHER" id="PTHR32154:SF20">
    <property type="entry name" value="2-OXOGLUTARATE OXIDOREDUCTASE SUBUNIT KORA"/>
    <property type="match status" value="1"/>
</dbReference>
<dbReference type="GO" id="GO:0006979">
    <property type="term" value="P:response to oxidative stress"/>
    <property type="evidence" value="ECO:0007669"/>
    <property type="project" value="TreeGrafter"/>
</dbReference>
<keyword evidence="1" id="KW-0560">Oxidoreductase</keyword>
<dbReference type="InterPro" id="IPR002880">
    <property type="entry name" value="Pyrv_Fd/Flavodoxin_OxRdtase_N"/>
</dbReference>
<sequence length="578" mass="64558">MRFTWKIGGEAGFGILTSGLVFSKIANRLGYFTFDYIEYPSLIRGGHNALEVVVSDEEVRSLKKDIDFLVCLNEDTYKHHKHKLAQKAHILFDPDEFTIQEENVLKISVPFKKILTDLKGIPVMKNTIAMGASLAILGSDLEVLNKILEEQFLRKGQEIVDFNKKLAYLGFDHVKQNFSQHVKTHLNKKESEPKLVISGNDAFCLGASIAECRFYSAYPMTPSSTVLTTMAAWQFKSGMVVRHAEDEISVINTALGASFAGVRSAVGTSGGGFALMVESISFAGIAEMPIVIFLAQRVGPATGMPTWTEQGDLLFAVNAGHGEFPKMVFAPGDVEEMLELTAKAFNIADVYQTPVIIMSDMYLSESHKSMTKKFVDDFTANYKVNRGKTITAVVSDQSSVVSKYLRYKLTDDGISPRLIPGVKGHFYQANSYEHVEDGHTSEDGVVRKQQVEKRAKKWDTYLQSDFQPPVIFGNLESSQTVFVSWGSNKGPILEAQKLLKQSGKETAFMHFTHLYPMKRDVVAGLFKDTSKRYILIENNSQAQFGKLLLMETGIEIKEKLLKYDGRPFLPEEIVEKLT</sequence>
<accession>A0A1F7I7X6</accession>
<dbReference type="CDD" id="cd07034">
    <property type="entry name" value="TPP_PYR_PFOR_IOR-alpha_like"/>
    <property type="match status" value="1"/>
</dbReference>
<evidence type="ECO:0000256" key="1">
    <source>
        <dbReference type="ARBA" id="ARBA00023002"/>
    </source>
</evidence>
<proteinExistence type="predicted"/>
<dbReference type="InterPro" id="IPR050722">
    <property type="entry name" value="Pyruvate:ferred/Flavod_OxRd"/>
</dbReference>
<evidence type="ECO:0000313" key="4">
    <source>
        <dbReference type="EMBL" id="OGK39453.1"/>
    </source>
</evidence>